<dbReference type="SUPFAM" id="SSF49464">
    <property type="entry name" value="Carboxypeptidase regulatory domain-like"/>
    <property type="match status" value="1"/>
</dbReference>
<evidence type="ECO:0000259" key="6">
    <source>
        <dbReference type="Pfam" id="PF00593"/>
    </source>
</evidence>
<dbReference type="InterPro" id="IPR036942">
    <property type="entry name" value="Beta-barrel_TonB_sf"/>
</dbReference>
<dbReference type="Proteomes" id="UP000183209">
    <property type="component" value="Unassembled WGS sequence"/>
</dbReference>
<evidence type="ECO:0000313" key="9">
    <source>
        <dbReference type="Proteomes" id="UP000183209"/>
    </source>
</evidence>
<evidence type="ECO:0000256" key="1">
    <source>
        <dbReference type="ARBA" id="ARBA00004442"/>
    </source>
</evidence>
<dbReference type="SUPFAM" id="SSF56935">
    <property type="entry name" value="Porins"/>
    <property type="match status" value="2"/>
</dbReference>
<feature type="domain" description="TonB-dependent receptor plug" evidence="7">
    <location>
        <begin position="134"/>
        <end position="235"/>
    </location>
</feature>
<proteinExistence type="inferred from homology"/>
<evidence type="ECO:0000256" key="5">
    <source>
        <dbReference type="SAM" id="SignalP"/>
    </source>
</evidence>
<dbReference type="Gene3D" id="2.60.40.1120">
    <property type="entry name" value="Carboxypeptidase-like, regulatory domain"/>
    <property type="match status" value="1"/>
</dbReference>
<dbReference type="InterPro" id="IPR012910">
    <property type="entry name" value="Plug_dom"/>
</dbReference>
<keyword evidence="3" id="KW-0998">Cell outer membrane</keyword>
<feature type="domain" description="TonB-dependent receptor-like beta-barrel" evidence="6">
    <location>
        <begin position="491"/>
        <end position="916"/>
    </location>
</feature>
<sequence length="949" mass="105721">MKTIKLINLFVLLIVSSVSFSQNGSVKGRVMDGNFPLPGATVHIQGTQKGTTTDFDGYFTLTGINQDDQALVVSYIGYQKQSTTLNFGSQKVLDLGNITLTPEASQLEEVVVQGTASRRLSEAKALNLQKNALSIKSVIASDGIGKLPDRNAAEAVQRVPGVSIERDQGEGRYVAVRGLPSEWNATTMNGNRIPTGADEGGSRATAFDFFPTEMIGYVEVSKALTPDMDADGIGGSVNFITKTAPSKFTVDATLGTGYNEKSGKGIYSGNVTIGNKSDSGKTGFILSVSQWNRNWASDNFEARRSGDYGVYRLELRDYVGERKTTGVNGAFEFNPSKRDKIYTKINYGKLLDTEIHYKHRVRFDKFNETTETGRVELQNIYNDLIFEFIGAELGGKHLGNHGVFDWSLATYRNEFSYGNIPDRNNNSYYVVKFNQNDVGFNADLIEDRGVGPRAYWDSDGGAMNYFSNMFDVYSDPNFQMDPTKMVFADLELYKVGVMERDNVIASANYELTANDQLKLKFGAKFRDKDRKAVFADEFYGWSGNNASPTLADYREFNIEQPGRLDYLNELNTSGESFNQVLSTEGMIQFYKDNFFNGNLSLLEDDSELLRNGGGLGRNFNINEQHASVYGMATYSFSDKLTLLGGLRATNTRSIIDGYQFDVTPENPDGILRKVSQTKSYLSLLPMLHLKYVPNEKTNLRFAVTRTFARPEFAYMAPGGTYIAADNEFKGGNPDLNPTYSLNFDLMGEFYLGKLDVITAGVFYKSISDPIFNDTQQGTINGISGVEISRPRNGDNAWLMGAEISANKKFDFLPGFLNGFGMQANYTFTKSEFTIPGREGTTRLPRQGDHLINAQLYYEKGRFNIRGAYNFKGAYITDHGSGPKRDDIYYGDYSALDANASFRISDHFTIFAEINNILNEPLEYYYGDSSRPRQVEFHGLRGQAGIKWSL</sequence>
<evidence type="ECO:0000256" key="4">
    <source>
        <dbReference type="RuleBase" id="RU003357"/>
    </source>
</evidence>
<dbReference type="AlphaFoldDB" id="A0A1I6PEB0"/>
<keyword evidence="2 4" id="KW-0472">Membrane</keyword>
<dbReference type="InterPro" id="IPR008969">
    <property type="entry name" value="CarboxyPept-like_regulatory"/>
</dbReference>
<organism evidence="8 9">
    <name type="scientific">Zhouia amylolytica</name>
    <dbReference type="NCBI Taxonomy" id="376730"/>
    <lineage>
        <taxon>Bacteria</taxon>
        <taxon>Pseudomonadati</taxon>
        <taxon>Bacteroidota</taxon>
        <taxon>Flavobacteriia</taxon>
        <taxon>Flavobacteriales</taxon>
        <taxon>Flavobacteriaceae</taxon>
        <taxon>Zhouia</taxon>
    </lineage>
</organism>
<comment type="subcellular location">
    <subcellularLocation>
        <location evidence="1 4">Cell outer membrane</location>
    </subcellularLocation>
</comment>
<reference evidence="8 9" key="1">
    <citation type="submission" date="2016-10" db="EMBL/GenBank/DDBJ databases">
        <authorList>
            <person name="de Groot N.N."/>
        </authorList>
    </citation>
    <scope>NUCLEOTIDE SEQUENCE [LARGE SCALE GENOMIC DNA]</scope>
    <source>
        <strain evidence="8 9">CGMCC 1.6114</strain>
    </source>
</reference>
<gene>
    <name evidence="8" type="ORF">SAMN04487906_0251</name>
</gene>
<dbReference type="PANTHER" id="PTHR40980">
    <property type="entry name" value="PLUG DOMAIN-CONTAINING PROTEIN"/>
    <property type="match status" value="1"/>
</dbReference>
<dbReference type="RefSeq" id="WP_074976385.1">
    <property type="nucleotide sequence ID" value="NZ_FPAG01000001.1"/>
</dbReference>
<dbReference type="Gene3D" id="2.40.170.20">
    <property type="entry name" value="TonB-dependent receptor, beta-barrel domain"/>
    <property type="match status" value="1"/>
</dbReference>
<dbReference type="OrthoDB" id="8727862at2"/>
<dbReference type="Pfam" id="PF07715">
    <property type="entry name" value="Plug"/>
    <property type="match status" value="1"/>
</dbReference>
<dbReference type="EMBL" id="FPAG01000001">
    <property type="protein sequence ID" value="SFS38480.1"/>
    <property type="molecule type" value="Genomic_DNA"/>
</dbReference>
<dbReference type="GO" id="GO:0009279">
    <property type="term" value="C:cell outer membrane"/>
    <property type="evidence" value="ECO:0007669"/>
    <property type="project" value="UniProtKB-SubCell"/>
</dbReference>
<dbReference type="Gene3D" id="2.170.130.10">
    <property type="entry name" value="TonB-dependent receptor, plug domain"/>
    <property type="match status" value="1"/>
</dbReference>
<feature type="chain" id="PRO_5010275073" evidence="5">
    <location>
        <begin position="22"/>
        <end position="949"/>
    </location>
</feature>
<dbReference type="NCBIfam" id="TIGR01782">
    <property type="entry name" value="TonB-Xanth-Caul"/>
    <property type="match status" value="1"/>
</dbReference>
<evidence type="ECO:0000256" key="3">
    <source>
        <dbReference type="ARBA" id="ARBA00023237"/>
    </source>
</evidence>
<comment type="similarity">
    <text evidence="4">Belongs to the TonB-dependent receptor family.</text>
</comment>
<dbReference type="Pfam" id="PF13715">
    <property type="entry name" value="CarbopepD_reg_2"/>
    <property type="match status" value="1"/>
</dbReference>
<evidence type="ECO:0000313" key="8">
    <source>
        <dbReference type="EMBL" id="SFS38480.1"/>
    </source>
</evidence>
<keyword evidence="5" id="KW-0732">Signal</keyword>
<dbReference type="InterPro" id="IPR037066">
    <property type="entry name" value="Plug_dom_sf"/>
</dbReference>
<accession>A0A1I6PEB0</accession>
<evidence type="ECO:0000259" key="7">
    <source>
        <dbReference type="Pfam" id="PF07715"/>
    </source>
</evidence>
<protein>
    <submittedName>
        <fullName evidence="8">TonB-dependent receptor</fullName>
    </submittedName>
</protein>
<name>A0A1I6PEB0_9FLAO</name>
<dbReference type="PANTHER" id="PTHR40980:SF4">
    <property type="entry name" value="TONB-DEPENDENT RECEPTOR-LIKE BETA-BARREL DOMAIN-CONTAINING PROTEIN"/>
    <property type="match status" value="1"/>
</dbReference>
<dbReference type="InterPro" id="IPR000531">
    <property type="entry name" value="Beta-barrel_TonB"/>
</dbReference>
<keyword evidence="4" id="KW-0798">TonB box</keyword>
<evidence type="ECO:0000256" key="2">
    <source>
        <dbReference type="ARBA" id="ARBA00023136"/>
    </source>
</evidence>
<dbReference type="InterPro" id="IPR010104">
    <property type="entry name" value="TonB_rcpt_bac"/>
</dbReference>
<feature type="signal peptide" evidence="5">
    <location>
        <begin position="1"/>
        <end position="21"/>
    </location>
</feature>
<dbReference type="CDD" id="cd01347">
    <property type="entry name" value="ligand_gated_channel"/>
    <property type="match status" value="1"/>
</dbReference>
<dbReference type="Pfam" id="PF00593">
    <property type="entry name" value="TonB_dep_Rec_b-barrel"/>
    <property type="match status" value="1"/>
</dbReference>
<keyword evidence="8" id="KW-0675">Receptor</keyword>